<protein>
    <submittedName>
        <fullName evidence="2">Cyclic nucleotide-gated cation channel beta-1-like</fullName>
    </submittedName>
</protein>
<gene>
    <name evidence="2" type="ORF">A306_00009281</name>
</gene>
<reference evidence="2 3" key="1">
    <citation type="journal article" date="2013" name="Science">
        <title>Genomic diversity and evolution of the head crest in the rock pigeon.</title>
        <authorList>
            <person name="Shapiro M.D."/>
            <person name="Kronenberg Z."/>
            <person name="Li C."/>
            <person name="Domyan E.T."/>
            <person name="Pan H."/>
            <person name="Campbell M."/>
            <person name="Tan H."/>
            <person name="Huff C.D."/>
            <person name="Hu H."/>
            <person name="Vickrey A.I."/>
            <person name="Nielsen S.C."/>
            <person name="Stringham S.A."/>
            <person name="Hu H."/>
            <person name="Willerslev E."/>
            <person name="Gilbert M.T."/>
            <person name="Yandell M."/>
            <person name="Zhang G."/>
            <person name="Wang J."/>
        </authorList>
    </citation>
    <scope>NUCLEOTIDE SEQUENCE [LARGE SCALE GENOMIC DNA]</scope>
    <source>
        <tissue evidence="2">Blood</tissue>
    </source>
</reference>
<feature type="compositionally biased region" description="Low complexity" evidence="1">
    <location>
        <begin position="172"/>
        <end position="187"/>
    </location>
</feature>
<dbReference type="STRING" id="8932.A0A2I0M7Q7"/>
<comment type="caution">
    <text evidence="2">The sequence shown here is derived from an EMBL/GenBank/DDBJ whole genome shotgun (WGS) entry which is preliminary data.</text>
</comment>
<dbReference type="InParanoid" id="A0A2I0M7Q7"/>
<dbReference type="Proteomes" id="UP000053872">
    <property type="component" value="Unassembled WGS sequence"/>
</dbReference>
<evidence type="ECO:0000256" key="1">
    <source>
        <dbReference type="SAM" id="MobiDB-lite"/>
    </source>
</evidence>
<evidence type="ECO:0000313" key="2">
    <source>
        <dbReference type="EMBL" id="PKK25715.1"/>
    </source>
</evidence>
<name>A0A2I0M7Q7_COLLI</name>
<keyword evidence="3" id="KW-1185">Reference proteome</keyword>
<feature type="region of interest" description="Disordered" evidence="1">
    <location>
        <begin position="309"/>
        <end position="339"/>
    </location>
</feature>
<dbReference type="EMBL" id="AKCR02000031">
    <property type="protein sequence ID" value="PKK25715.1"/>
    <property type="molecule type" value="Genomic_DNA"/>
</dbReference>
<feature type="region of interest" description="Disordered" evidence="1">
    <location>
        <begin position="158"/>
        <end position="210"/>
    </location>
</feature>
<sequence>MAAHKSRVGKRWNGSMGSDAARATEMGSWMLGWFERVVPQPPLPHLTEETPPAPVQEPKPAKGLEKVIPQPVPAPGTLQQLGKSFETSIDVPDQTEVQILKDEEEDALEITPFDQEDELDGYESEADLDTGEKEWAGARVLSWLAQGFERMVPQPEVLKKPEPEPKEQKCEATMGGTKGTKTQAKAKSSVSATQSTPGAVEPATAKGQPEPAATLIPQSLAGDGSRMFAWFVQGLEKVMPQPVTREKQDAQGVAVATSTPVEEIHIVPGEPEETDLILEEITDEWINKATCEMMAWGREAELVTDACLLPPIQEEPQEEETRQEKGDAVDGQLCRLSGH</sequence>
<feature type="compositionally biased region" description="Basic and acidic residues" evidence="1">
    <location>
        <begin position="158"/>
        <end position="170"/>
    </location>
</feature>
<accession>A0A2I0M7Q7</accession>
<proteinExistence type="predicted"/>
<feature type="compositionally biased region" description="Polar residues" evidence="1">
    <location>
        <begin position="188"/>
        <end position="197"/>
    </location>
</feature>
<feature type="region of interest" description="Disordered" evidence="1">
    <location>
        <begin position="40"/>
        <end position="79"/>
    </location>
</feature>
<organism evidence="2 3">
    <name type="scientific">Columba livia</name>
    <name type="common">Rock dove</name>
    <dbReference type="NCBI Taxonomy" id="8932"/>
    <lineage>
        <taxon>Eukaryota</taxon>
        <taxon>Metazoa</taxon>
        <taxon>Chordata</taxon>
        <taxon>Craniata</taxon>
        <taxon>Vertebrata</taxon>
        <taxon>Euteleostomi</taxon>
        <taxon>Archelosauria</taxon>
        <taxon>Archosauria</taxon>
        <taxon>Dinosauria</taxon>
        <taxon>Saurischia</taxon>
        <taxon>Theropoda</taxon>
        <taxon>Coelurosauria</taxon>
        <taxon>Aves</taxon>
        <taxon>Neognathae</taxon>
        <taxon>Neoaves</taxon>
        <taxon>Columbimorphae</taxon>
        <taxon>Columbiformes</taxon>
        <taxon>Columbidae</taxon>
        <taxon>Columba</taxon>
    </lineage>
</organism>
<evidence type="ECO:0000313" key="3">
    <source>
        <dbReference type="Proteomes" id="UP000053872"/>
    </source>
</evidence>
<feature type="compositionally biased region" description="Basic and acidic residues" evidence="1">
    <location>
        <begin position="319"/>
        <end position="328"/>
    </location>
</feature>
<dbReference type="AlphaFoldDB" id="A0A2I0M7Q7"/>